<reference evidence="3" key="2">
    <citation type="submission" date="2024-06" db="EMBL/GenBank/DDBJ databases">
        <title>Caproicibacterium argilliputei sp. nov, a novel caproic acid producing anaerobic bacterium isolated from pit mud.</title>
        <authorList>
            <person name="Zeng C."/>
        </authorList>
    </citation>
    <scope>NUCLEOTIDE SEQUENCE [LARGE SCALE GENOMIC DNA]</scope>
    <source>
        <strain evidence="3">ZCY20-5</strain>
    </source>
</reference>
<dbReference type="EMBL" id="CP135996">
    <property type="protein sequence ID" value="WOC33051.1"/>
    <property type="molecule type" value="Genomic_DNA"/>
</dbReference>
<gene>
    <name evidence="2" type="ORF">PXC00_04005</name>
</gene>
<dbReference type="AlphaFoldDB" id="A0AA97DCN9"/>
<evidence type="ECO:0000313" key="3">
    <source>
        <dbReference type="Proteomes" id="UP001300604"/>
    </source>
</evidence>
<dbReference type="RefSeq" id="WP_275846942.1">
    <property type="nucleotide sequence ID" value="NZ_CP135996.1"/>
</dbReference>
<reference evidence="2 3" key="1">
    <citation type="submission" date="2024-06" db="EMBL/GenBank/DDBJ databases">
        <title>Caproicibacterium argilliputei sp. nov, a novel caproic acid producing anaerobic bacterium isolated from pit mud.</title>
        <authorList>
            <person name="Xia S."/>
        </authorList>
    </citation>
    <scope>NUCLEOTIDE SEQUENCE [LARGE SCALE GENOMIC DNA]</scope>
    <source>
        <strain evidence="2 3">ZCY20-5</strain>
    </source>
</reference>
<dbReference type="Proteomes" id="UP001300604">
    <property type="component" value="Chromosome"/>
</dbReference>
<feature type="region of interest" description="Disordered" evidence="1">
    <location>
        <begin position="130"/>
        <end position="150"/>
    </location>
</feature>
<keyword evidence="3" id="KW-1185">Reference proteome</keyword>
<protein>
    <submittedName>
        <fullName evidence="2">Uncharacterized protein</fullName>
    </submittedName>
</protein>
<evidence type="ECO:0000256" key="1">
    <source>
        <dbReference type="SAM" id="MobiDB-lite"/>
    </source>
</evidence>
<organism evidence="2 3">
    <name type="scientific">Caproicibacterium argilliputei</name>
    <dbReference type="NCBI Taxonomy" id="3030016"/>
    <lineage>
        <taxon>Bacteria</taxon>
        <taxon>Bacillati</taxon>
        <taxon>Bacillota</taxon>
        <taxon>Clostridia</taxon>
        <taxon>Eubacteriales</taxon>
        <taxon>Oscillospiraceae</taxon>
        <taxon>Caproicibacterium</taxon>
    </lineage>
</organism>
<reference evidence="3" key="3">
    <citation type="submission" date="2024-06" db="EMBL/GenBank/DDBJ databases">
        <authorList>
            <person name="Zeng C."/>
        </authorList>
    </citation>
    <scope>NUCLEOTIDE SEQUENCE [LARGE SCALE GENOMIC DNA]</scope>
    <source>
        <strain evidence="3">ZCY20-5</strain>
    </source>
</reference>
<accession>A0AA97DCN9</accession>
<evidence type="ECO:0000313" key="2">
    <source>
        <dbReference type="EMBL" id="WOC33051.1"/>
    </source>
</evidence>
<name>A0AA97DCN9_9FIRM</name>
<dbReference type="KEGG" id="carl:PXC00_04005"/>
<sequence length="165" mass="18451">MPVVWKTVKNDFPKMEAAVKNLNDRSVEVSSKGENAWLAGIHEYGCHIKVTEKMRAWFARNGYPLKKTTTEIVIPERSFLRAGFDEYAEDVVDVYEDALGNTLGGTMPVELFLQGIGLELATKIKKYARDLSSPPDSRMTTERKGSSNPLVDTGSMIESISYEVK</sequence>
<proteinExistence type="predicted"/>